<dbReference type="InterPro" id="IPR026444">
    <property type="entry name" value="Secre_tail"/>
</dbReference>
<dbReference type="SMART" id="SM00135">
    <property type="entry name" value="LY"/>
    <property type="match status" value="9"/>
</dbReference>
<feature type="repeat" description="NHL" evidence="3">
    <location>
        <begin position="542"/>
        <end position="583"/>
    </location>
</feature>
<feature type="repeat" description="NHL" evidence="3">
    <location>
        <begin position="1248"/>
        <end position="1288"/>
    </location>
</feature>
<protein>
    <submittedName>
        <fullName evidence="6">FG-GAP-like repeat-containing protein</fullName>
    </submittedName>
</protein>
<dbReference type="Proteomes" id="UP001560573">
    <property type="component" value="Unassembled WGS sequence"/>
</dbReference>
<dbReference type="Gene3D" id="2.120.10.30">
    <property type="entry name" value="TolB, C-terminal domain"/>
    <property type="match status" value="5"/>
</dbReference>
<evidence type="ECO:0000256" key="2">
    <source>
        <dbReference type="ARBA" id="ARBA00022737"/>
    </source>
</evidence>
<gene>
    <name evidence="6" type="ORF">QTN47_17485</name>
</gene>
<feature type="repeat" description="NHL" evidence="3">
    <location>
        <begin position="1384"/>
        <end position="1411"/>
    </location>
</feature>
<dbReference type="InterPro" id="IPR013783">
    <property type="entry name" value="Ig-like_fold"/>
</dbReference>
<dbReference type="Pfam" id="PF01436">
    <property type="entry name" value="NHL"/>
    <property type="match status" value="2"/>
</dbReference>
<dbReference type="Gene3D" id="2.40.10.500">
    <property type="match status" value="2"/>
</dbReference>
<feature type="repeat" description="NHL" evidence="3">
    <location>
        <begin position="593"/>
        <end position="623"/>
    </location>
</feature>
<accession>A0ABV3ZHD5</accession>
<dbReference type="SUPFAM" id="SSF101898">
    <property type="entry name" value="NHL repeat"/>
    <property type="match status" value="1"/>
</dbReference>
<dbReference type="CDD" id="cd00603">
    <property type="entry name" value="IPT_PCSR"/>
    <property type="match status" value="1"/>
</dbReference>
<dbReference type="Pfam" id="PF13517">
    <property type="entry name" value="FG-GAP_3"/>
    <property type="match status" value="2"/>
</dbReference>
<dbReference type="CDD" id="cd05819">
    <property type="entry name" value="NHL"/>
    <property type="match status" value="5"/>
</dbReference>
<comment type="caution">
    <text evidence="6">The sequence shown here is derived from an EMBL/GenBank/DDBJ whole genome shotgun (WGS) entry which is preliminary data.</text>
</comment>
<dbReference type="InterPro" id="IPR028994">
    <property type="entry name" value="Integrin_alpha_N"/>
</dbReference>
<dbReference type="Pfam" id="PF05345">
    <property type="entry name" value="He_PIG"/>
    <property type="match status" value="4"/>
</dbReference>
<keyword evidence="1 4" id="KW-0732">Signal</keyword>
<dbReference type="InterPro" id="IPR015919">
    <property type="entry name" value="Cadherin-like_sf"/>
</dbReference>
<organism evidence="6 7">
    <name type="scientific">Danxiaibacter flavus</name>
    <dbReference type="NCBI Taxonomy" id="3049108"/>
    <lineage>
        <taxon>Bacteria</taxon>
        <taxon>Pseudomonadati</taxon>
        <taxon>Bacteroidota</taxon>
        <taxon>Chitinophagia</taxon>
        <taxon>Chitinophagales</taxon>
        <taxon>Chitinophagaceae</taxon>
        <taxon>Danxiaibacter</taxon>
    </lineage>
</organism>
<feature type="repeat" description="NHL" evidence="3">
    <location>
        <begin position="1217"/>
        <end position="1247"/>
    </location>
</feature>
<dbReference type="InterPro" id="IPR011042">
    <property type="entry name" value="6-blade_b-propeller_TolB-like"/>
</dbReference>
<dbReference type="InterPro" id="IPR050952">
    <property type="entry name" value="TRIM-NHL_E3_ligases"/>
</dbReference>
<dbReference type="Pfam" id="PF24684">
    <property type="entry name" value="Vgb_lyase"/>
    <property type="match status" value="1"/>
</dbReference>
<dbReference type="NCBIfam" id="TIGR04183">
    <property type="entry name" value="Por_Secre_tail"/>
    <property type="match status" value="1"/>
</dbReference>
<feature type="repeat" description="NHL" evidence="3">
    <location>
        <begin position="887"/>
        <end position="915"/>
    </location>
</feature>
<dbReference type="PANTHER" id="PTHR24104">
    <property type="entry name" value="E3 UBIQUITIN-PROTEIN LIGASE NHLRC1-RELATED"/>
    <property type="match status" value="1"/>
</dbReference>
<dbReference type="InterPro" id="IPR001258">
    <property type="entry name" value="NHL_repeat"/>
</dbReference>
<dbReference type="SUPFAM" id="SSF63829">
    <property type="entry name" value="Calcium-dependent phosphotriesterase"/>
    <property type="match status" value="3"/>
</dbReference>
<sequence>MKLFTQHILTMLFQVCLLAFAYKTNSQPQIQSVAPTSGAIGTTVTIKGSNFNPDKGKNMIFFGPVKTVPENATTTEIVVKVPAGACSGPISITTDHLIGISPSLFFITFPGDDILRPASFAEPIKISKQSSALHVFTNDVDGDGKEDIIVQHDVGFSVIPNASLNNNVSFSRPVDFPSIKASLGMQIADLDGDGKTDIVVSNWYENTLTIYRNTSEPGKFSFAPGFDIATERNPRELTINDFDGDGRMDIIVINSNAFTISLFHNEGANNDRAINFTLQESIPTNGLVSLFSDDLDGDNKPELCLSTVDLQVLRNISTKGKISFGETVNLPVGVLVSSLVSTDLDLDGKKDLVAANAHDSMVSIFHNIGTVGHINFEDRIDSSAAWSNTVLVSDFNGDGRPEIVTREYFNNIGIIQNNSLPGKLNFIPKIMYPLQGGANGFAQGDFDGDGKPDLVVVNSDLYVMRNLSKPGVARDTVIAPGKFKYQDPLGFVVGKPVTPIYPLRSIEPLAFNGVASSVTGDHLGNLYITDYKDHSVKKITASTNVVSTIATDLLFPKGICVDKENNVYVTDSKANSVKEISATGEITIIASGLNSPVGAEIDDNGNIYVADLNNGAIKKIDATTHAITPIVAFPVPRYFAVDGPGNIYYLQYPFQEVKMYSVSDGSIKTILTSSTWFTSIATDVFGNVFVLDNKGMDVKEIVAGTNHVITIAKGEYNSFDLGTDGIGNVFYVDLAGQVSKVVSPGTDVRFTVKPTLVPGLSINDSTGAISGTPYTRSQYVKYIVTAANLKGSVTDTVAIKITLLNAPGNFAYNKNNAFVQGQVISPLSTTFTQPGNISVVGSNIFQPQSGTVDAKHNVYVLQKGATKVTKIDALTGNISGLGSGLINPVDISIDTSGNIYVADAGDQTIKKITVSTGQTNKVKAGFKDLRCIALDMPGNIFAADGMNGTVQKIAIPNARMTTIATGLKNTSDLAVDVEGNIYVANSANDTIKKIAVPDYQVTSIVGNFSGVSGITVDAAGNIFVADNGNTIKKILKANGTTTELGSGFSMAADVAVDFSGNVYICDEGNNAVKVIAGEGNSVSSYAISPALPRGLTLNPKTGKISGIPAIISPATKYTVTGTNPAGSVMTTLVIKVFQYAPADFTYSTPDVFIKNQPVQFLSPEFVSPNTVTTIATGFNNPSGIALDDSENIYIADTYNNRIQKIAGGTVINITSGFNAPTAIAIDIAGNIYVADKNNNAIKKISKTDGTVTSIGSGFSGPEGVAVDAAGNIYIADSKHNAVKKIEASDGSISTLGLGFNHPTGITIDIFGNVYVADQGNNAVKEISFSTGMTEILASGLNKPHSVTVDTAGNVFVTDTYNDAIKKIAVNTMQLTTIASNLHDPAGVALDGSGNVYVADTKSNSIKKISSTGGPAKLFTISPGLTPGLRINKFTGEISGNPATIADAITYTVTASNSAGSSSAKLVIKVTTFAPGNFKYNSPNQFIAGQSITPISPEPVPEGTVQTVKGGLEGPNGVAIDNRGNLYVAESGKTTITRIDATSKATTNLGYGFNHPEGIALDSAGNVYVADTYNSAVKKISASNGNVTTLGSGFNRPVAVTVDGTGNVFVADLYAGVKKINMSNNSVTKILSNYNFINPRAIAVDNKDEVLVIASQADAPEYNVVIKITPSGQTVVFESSLDEPRGLAQDAGNDLYVSYSNPKIVKRLSAYDGPLTFIGTEAQTAKGISVDAAGNVFLADSASNSVIKIIAKGGTANSYSIRPALPKGLSFNKKTGIISGTPAKIDTVTTYIVTATNSIGYCEDSIVISVVDKALIASTISLRSFDGGTIEWTTTTEKGIRQYKIEGSSNGKFFKPIATIPARNSSNKEVYAFSDRQTSTGIKYYRIEAINYDGTSNYSNLTEGKKTTDNFSITLYPNPIQAGAELHITCRNLSEGKYVLALYDMQGKLLTKEAMQHSGDILTRTINLPRTIAAGNYRLIIIDEKNTRYTKQLMIE</sequence>
<feature type="repeat" description="NHL" evidence="3">
    <location>
        <begin position="1502"/>
        <end position="1541"/>
    </location>
</feature>
<evidence type="ECO:0000256" key="3">
    <source>
        <dbReference type="PROSITE-ProRule" id="PRU00504"/>
    </source>
</evidence>
<reference evidence="6 7" key="1">
    <citation type="submission" date="2023-07" db="EMBL/GenBank/DDBJ databases">
        <authorList>
            <person name="Lian W.-H."/>
        </authorList>
    </citation>
    <scope>NUCLEOTIDE SEQUENCE [LARGE SCALE GENOMIC DNA]</scope>
    <source>
        <strain evidence="6 7">SYSU DXS3180</strain>
    </source>
</reference>
<dbReference type="Gene3D" id="2.60.40.10">
    <property type="entry name" value="Immunoglobulins"/>
    <property type="match status" value="3"/>
</dbReference>
<evidence type="ECO:0000256" key="4">
    <source>
        <dbReference type="SAM" id="SignalP"/>
    </source>
</evidence>
<dbReference type="InterPro" id="IPR000033">
    <property type="entry name" value="LDLR_classB_rpt"/>
</dbReference>
<name>A0ABV3ZHD5_9BACT</name>
<dbReference type="PROSITE" id="PS51125">
    <property type="entry name" value="NHL"/>
    <property type="match status" value="10"/>
</dbReference>
<evidence type="ECO:0000313" key="7">
    <source>
        <dbReference type="Proteomes" id="UP001560573"/>
    </source>
</evidence>
<dbReference type="EMBL" id="JAULBC010000006">
    <property type="protein sequence ID" value="MEX6689306.1"/>
    <property type="molecule type" value="Genomic_DNA"/>
</dbReference>
<dbReference type="Pfam" id="PF01833">
    <property type="entry name" value="TIG"/>
    <property type="match status" value="1"/>
</dbReference>
<dbReference type="SUPFAM" id="SSF69318">
    <property type="entry name" value="Integrin alpha N-terminal domain"/>
    <property type="match status" value="1"/>
</dbReference>
<dbReference type="InterPro" id="IPR014756">
    <property type="entry name" value="Ig_E-set"/>
</dbReference>
<feature type="chain" id="PRO_5047262342" evidence="4">
    <location>
        <begin position="22"/>
        <end position="1995"/>
    </location>
</feature>
<feature type="domain" description="IPT/TIG" evidence="5">
    <location>
        <begin position="28"/>
        <end position="93"/>
    </location>
</feature>
<feature type="repeat" description="NHL" evidence="3">
    <location>
        <begin position="1552"/>
        <end position="1582"/>
    </location>
</feature>
<keyword evidence="7" id="KW-1185">Reference proteome</keyword>
<dbReference type="InterPro" id="IPR013517">
    <property type="entry name" value="FG-GAP"/>
</dbReference>
<evidence type="ECO:0000259" key="5">
    <source>
        <dbReference type="Pfam" id="PF01833"/>
    </source>
</evidence>
<evidence type="ECO:0000313" key="6">
    <source>
        <dbReference type="EMBL" id="MEX6689306.1"/>
    </source>
</evidence>
<proteinExistence type="predicted"/>
<feature type="repeat" description="NHL" evidence="3">
    <location>
        <begin position="1340"/>
        <end position="1370"/>
    </location>
</feature>
<dbReference type="Gene3D" id="2.130.10.130">
    <property type="entry name" value="Integrin alpha, N-terminal"/>
    <property type="match status" value="2"/>
</dbReference>
<dbReference type="InterPro" id="IPR002909">
    <property type="entry name" value="IPT_dom"/>
</dbReference>
<dbReference type="RefSeq" id="WP_369330713.1">
    <property type="nucleotide sequence ID" value="NZ_JAULBC010000006.1"/>
</dbReference>
<keyword evidence="2" id="KW-0677">Repeat</keyword>
<dbReference type="SUPFAM" id="SSF81296">
    <property type="entry name" value="E set domains"/>
    <property type="match status" value="1"/>
</dbReference>
<dbReference type="SUPFAM" id="SSF49313">
    <property type="entry name" value="Cadherin-like"/>
    <property type="match status" value="1"/>
</dbReference>
<evidence type="ECO:0000256" key="1">
    <source>
        <dbReference type="ARBA" id="ARBA00022729"/>
    </source>
</evidence>
<dbReference type="PANTHER" id="PTHR24104:SF25">
    <property type="entry name" value="PROTEIN LIN-41"/>
    <property type="match status" value="1"/>
</dbReference>
<feature type="repeat" description="NHL" evidence="3">
    <location>
        <begin position="1178"/>
        <end position="1208"/>
    </location>
</feature>
<feature type="signal peptide" evidence="4">
    <location>
        <begin position="1"/>
        <end position="21"/>
    </location>
</feature>